<dbReference type="EMBL" id="LCKT01000046">
    <property type="protein sequence ID" value="KKU02985.1"/>
    <property type="molecule type" value="Genomic_DNA"/>
</dbReference>
<dbReference type="Proteomes" id="UP000034696">
    <property type="component" value="Unassembled WGS sequence"/>
</dbReference>
<evidence type="ECO:0000313" key="2">
    <source>
        <dbReference type="Proteomes" id="UP000034696"/>
    </source>
</evidence>
<evidence type="ECO:0000313" key="1">
    <source>
        <dbReference type="EMBL" id="KKU02985.1"/>
    </source>
</evidence>
<comment type="caution">
    <text evidence="1">The sequence shown here is derived from an EMBL/GenBank/DDBJ whole genome shotgun (WGS) entry which is preliminary data.</text>
</comment>
<sequence>MAGALTFSFFILDSLAESDSPVSRIKQIAAAEKSGNIFILNGDSSVTVYDIEKKEFLVS</sequence>
<reference evidence="1 2" key="1">
    <citation type="journal article" date="2015" name="Nature">
        <title>rRNA introns, odd ribosomes, and small enigmatic genomes across a large radiation of phyla.</title>
        <authorList>
            <person name="Brown C.T."/>
            <person name="Hug L.A."/>
            <person name="Thomas B.C."/>
            <person name="Sharon I."/>
            <person name="Castelle C.J."/>
            <person name="Singh A."/>
            <person name="Wilkins M.J."/>
            <person name="Williams K.H."/>
            <person name="Banfield J.F."/>
        </authorList>
    </citation>
    <scope>NUCLEOTIDE SEQUENCE [LARGE SCALE GENOMIC DNA]</scope>
</reference>
<organism evidence="1 2">
    <name type="scientific">Candidatus Giovannonibacteria bacterium GW2011_GWA2_45_21</name>
    <dbReference type="NCBI Taxonomy" id="1618649"/>
    <lineage>
        <taxon>Bacteria</taxon>
        <taxon>Candidatus Giovannoniibacteriota</taxon>
    </lineage>
</organism>
<protein>
    <submittedName>
        <fullName evidence="1">Uncharacterized protein</fullName>
    </submittedName>
</protein>
<gene>
    <name evidence="1" type="ORF">UX06_C0046G0001</name>
</gene>
<dbReference type="AlphaFoldDB" id="A0A0G1Q2T5"/>
<name>A0A0G1Q2T5_9BACT</name>
<accession>A0A0G1Q2T5</accession>
<feature type="non-terminal residue" evidence="1">
    <location>
        <position position="59"/>
    </location>
</feature>
<proteinExistence type="predicted"/>